<keyword evidence="11" id="KW-1185">Reference proteome</keyword>
<gene>
    <name evidence="10" type="ORF">BEP19_08225</name>
</gene>
<dbReference type="EC" id="3.2.2.20" evidence="8"/>
<evidence type="ECO:0000256" key="3">
    <source>
        <dbReference type="ARBA" id="ARBA00022801"/>
    </source>
</evidence>
<dbReference type="SUPFAM" id="SSF48150">
    <property type="entry name" value="DNA-glycosylase"/>
    <property type="match status" value="1"/>
</dbReference>
<evidence type="ECO:0000313" key="11">
    <source>
        <dbReference type="Proteomes" id="UP000284219"/>
    </source>
</evidence>
<dbReference type="NCBIfam" id="TIGR00624">
    <property type="entry name" value="tag"/>
    <property type="match status" value="1"/>
</dbReference>
<dbReference type="FunFam" id="1.10.340.30:FF:000009">
    <property type="entry name" value="DNA-3-methyladenine glycosylase I"/>
    <property type="match status" value="1"/>
</dbReference>
<dbReference type="PANTHER" id="PTHR30037">
    <property type="entry name" value="DNA-3-METHYLADENINE GLYCOSYLASE 1"/>
    <property type="match status" value="1"/>
</dbReference>
<dbReference type="PANTHER" id="PTHR30037:SF4">
    <property type="entry name" value="DNA-3-METHYLADENINE GLYCOSYLASE I"/>
    <property type="match status" value="1"/>
</dbReference>
<dbReference type="GO" id="GO:0008725">
    <property type="term" value="F:DNA-3-methyladenine glycosylase activity"/>
    <property type="evidence" value="ECO:0007669"/>
    <property type="project" value="UniProtKB-EC"/>
</dbReference>
<dbReference type="Gene3D" id="1.10.340.30">
    <property type="entry name" value="Hypothetical protein, domain 2"/>
    <property type="match status" value="1"/>
</dbReference>
<reference evidence="10 11" key="1">
    <citation type="submission" date="2016-08" db="EMBL/GenBank/DDBJ databases">
        <title>Novel Firmicute Genomes.</title>
        <authorList>
            <person name="Poppleton D.I."/>
            <person name="Gribaldo S."/>
        </authorList>
    </citation>
    <scope>NUCLEOTIDE SEQUENCE [LARGE SCALE GENOMIC DNA]</scope>
    <source>
        <strain evidence="10 11">RAOx-1</strain>
    </source>
</reference>
<evidence type="ECO:0000256" key="5">
    <source>
        <dbReference type="ARBA" id="ARBA00023204"/>
    </source>
</evidence>
<dbReference type="GO" id="GO:0046872">
    <property type="term" value="F:metal ion binding"/>
    <property type="evidence" value="ECO:0007669"/>
    <property type="project" value="UniProtKB-KW"/>
</dbReference>
<keyword evidence="3" id="KW-0378">Hydrolase</keyword>
<evidence type="ECO:0000313" key="10">
    <source>
        <dbReference type="EMBL" id="RKD24371.1"/>
    </source>
</evidence>
<accession>A0A419SK05</accession>
<dbReference type="Pfam" id="PF03352">
    <property type="entry name" value="Adenine_glyco"/>
    <property type="match status" value="1"/>
</dbReference>
<evidence type="ECO:0000256" key="7">
    <source>
        <dbReference type="ARBA" id="ARBA00057608"/>
    </source>
</evidence>
<dbReference type="Proteomes" id="UP000284219">
    <property type="component" value="Unassembled WGS sequence"/>
</dbReference>
<feature type="binding site" evidence="9">
    <location>
        <position position="179"/>
    </location>
    <ligand>
        <name>Zn(2+)</name>
        <dbReference type="ChEBI" id="CHEBI:29105"/>
    </ligand>
</feature>
<dbReference type="AlphaFoldDB" id="A0A419SK05"/>
<dbReference type="GO" id="GO:0006284">
    <property type="term" value="P:base-excision repair"/>
    <property type="evidence" value="ECO:0007669"/>
    <property type="project" value="InterPro"/>
</dbReference>
<sequence length="195" mass="22495">MKTQRQRCSWVTANPMYQAYHDHEWGVPCYDSYELFELLCLESAQAGLSWLTVLKKRDHYRLMFEGFNPSLIAQYGDAKIDRLLKDKGIIRHRGKIEAFIANAQAFLAMEEQGEDFASFIWSFVNGQPLVNQWTADQSIPSYTNRSEKMSQALKQRGFKFVGKTICYAFMQAAGLVNDHESSCYKRKVTRNPPVS</sequence>
<proteinExistence type="predicted"/>
<dbReference type="InterPro" id="IPR011257">
    <property type="entry name" value="DNA_glycosylase"/>
</dbReference>
<feature type="binding site" evidence="9">
    <location>
        <position position="8"/>
    </location>
    <ligand>
        <name>Zn(2+)</name>
        <dbReference type="ChEBI" id="CHEBI:29105"/>
    </ligand>
</feature>
<keyword evidence="2" id="KW-0227">DNA damage</keyword>
<evidence type="ECO:0000256" key="2">
    <source>
        <dbReference type="ARBA" id="ARBA00022763"/>
    </source>
</evidence>
<evidence type="ECO:0000256" key="4">
    <source>
        <dbReference type="ARBA" id="ARBA00022833"/>
    </source>
</evidence>
<evidence type="ECO:0000256" key="1">
    <source>
        <dbReference type="ARBA" id="ARBA00022723"/>
    </source>
</evidence>
<name>A0A419SK05_9BACL</name>
<comment type="catalytic activity">
    <reaction evidence="6">
        <text>Hydrolysis of alkylated DNA, releasing 3-methyladenine.</text>
        <dbReference type="EC" id="3.2.2.20"/>
    </reaction>
</comment>
<keyword evidence="4 9" id="KW-0862">Zinc</keyword>
<keyword evidence="10" id="KW-0326">Glycosidase</keyword>
<feature type="binding site" evidence="9">
    <location>
        <position position="21"/>
    </location>
    <ligand>
        <name>Zn(2+)</name>
        <dbReference type="ChEBI" id="CHEBI:29105"/>
    </ligand>
</feature>
<evidence type="ECO:0000256" key="8">
    <source>
        <dbReference type="ARBA" id="ARBA00066766"/>
    </source>
</evidence>
<dbReference type="InterPro" id="IPR005019">
    <property type="entry name" value="Adenine_glyco"/>
</dbReference>
<evidence type="ECO:0000256" key="6">
    <source>
        <dbReference type="ARBA" id="ARBA00052558"/>
    </source>
</evidence>
<protein>
    <recommendedName>
        <fullName evidence="8">DNA-3-methyladenine glycosylase I</fullName>
        <ecNumber evidence="8">3.2.2.20</ecNumber>
    </recommendedName>
</protein>
<dbReference type="OrthoDB" id="9807664at2"/>
<dbReference type="InterPro" id="IPR004597">
    <property type="entry name" value="Tag"/>
</dbReference>
<organism evidence="10 11">
    <name type="scientific">Ammoniphilus oxalaticus</name>
    <dbReference type="NCBI Taxonomy" id="66863"/>
    <lineage>
        <taxon>Bacteria</taxon>
        <taxon>Bacillati</taxon>
        <taxon>Bacillota</taxon>
        <taxon>Bacilli</taxon>
        <taxon>Bacillales</taxon>
        <taxon>Paenibacillaceae</taxon>
        <taxon>Aneurinibacillus group</taxon>
        <taxon>Ammoniphilus</taxon>
    </lineage>
</organism>
<dbReference type="InterPro" id="IPR052891">
    <property type="entry name" value="DNA-3mA_glycosylase"/>
</dbReference>
<dbReference type="EMBL" id="MCHY01000008">
    <property type="protein sequence ID" value="RKD24371.1"/>
    <property type="molecule type" value="Genomic_DNA"/>
</dbReference>
<comment type="function">
    <text evidence="7">Hydrolysis of the deoxyribose N-glycosidic bond to excise 3-methyladenine from the damaged DNA polymer formed by alkylation lesions.</text>
</comment>
<feature type="binding site" evidence="9">
    <location>
        <position position="183"/>
    </location>
    <ligand>
        <name>Zn(2+)</name>
        <dbReference type="ChEBI" id="CHEBI:29105"/>
    </ligand>
</feature>
<dbReference type="RefSeq" id="WP_120189667.1">
    <property type="nucleotide sequence ID" value="NZ_MCHY01000008.1"/>
</dbReference>
<keyword evidence="1 9" id="KW-0479">Metal-binding</keyword>
<evidence type="ECO:0000256" key="9">
    <source>
        <dbReference type="PIRSR" id="PIRSR604597-1"/>
    </source>
</evidence>
<keyword evidence="5" id="KW-0234">DNA repair</keyword>
<comment type="caution">
    <text evidence="10">The sequence shown here is derived from an EMBL/GenBank/DDBJ whole genome shotgun (WGS) entry which is preliminary data.</text>
</comment>